<evidence type="ECO:0000259" key="6">
    <source>
        <dbReference type="PROSITE" id="PS50011"/>
    </source>
</evidence>
<dbReference type="GO" id="GO:0005886">
    <property type="term" value="C:plasma membrane"/>
    <property type="evidence" value="ECO:0007669"/>
    <property type="project" value="TreeGrafter"/>
</dbReference>
<dbReference type="InterPro" id="IPR045272">
    <property type="entry name" value="ANXUR1/2-like"/>
</dbReference>
<feature type="domain" description="Protein kinase" evidence="6">
    <location>
        <begin position="73"/>
        <end position="313"/>
    </location>
</feature>
<keyword evidence="2 4" id="KW-0863">Zinc-finger</keyword>
<dbReference type="Pfam" id="PF00642">
    <property type="entry name" value="zf-CCCH"/>
    <property type="match status" value="1"/>
</dbReference>
<dbReference type="PROSITE" id="PS50103">
    <property type="entry name" value="ZF_C3H1"/>
    <property type="match status" value="1"/>
</dbReference>
<dbReference type="InterPro" id="IPR000719">
    <property type="entry name" value="Prot_kinase_dom"/>
</dbReference>
<comment type="caution">
    <text evidence="8">The sequence shown here is derived from an EMBL/GenBank/DDBJ whole genome shotgun (WGS) entry which is preliminary data.</text>
</comment>
<keyword evidence="3 4" id="KW-0862">Zinc</keyword>
<dbReference type="PANTHER" id="PTHR27003">
    <property type="entry name" value="OS07G0166700 PROTEIN"/>
    <property type="match status" value="1"/>
</dbReference>
<dbReference type="GO" id="GO:0004714">
    <property type="term" value="F:transmembrane receptor protein tyrosine kinase activity"/>
    <property type="evidence" value="ECO:0007669"/>
    <property type="project" value="InterPro"/>
</dbReference>
<dbReference type="Gene3D" id="2.30.30.1190">
    <property type="match status" value="1"/>
</dbReference>
<evidence type="ECO:0000313" key="8">
    <source>
        <dbReference type="EMBL" id="KAI7738245.1"/>
    </source>
</evidence>
<keyword evidence="9" id="KW-1185">Reference proteome</keyword>
<feature type="region of interest" description="Disordered" evidence="5">
    <location>
        <begin position="1"/>
        <end position="29"/>
    </location>
</feature>
<dbReference type="Pfam" id="PF07714">
    <property type="entry name" value="PK_Tyr_Ser-Thr"/>
    <property type="match status" value="1"/>
</dbReference>
<dbReference type="SUPFAM" id="SSF56112">
    <property type="entry name" value="Protein kinase-like (PK-like)"/>
    <property type="match status" value="1"/>
</dbReference>
<feature type="non-terminal residue" evidence="8">
    <location>
        <position position="1"/>
    </location>
</feature>
<name>A0AAD5CBQ2_AMBAR</name>
<organism evidence="8 9">
    <name type="scientific">Ambrosia artemisiifolia</name>
    <name type="common">Common ragweed</name>
    <dbReference type="NCBI Taxonomy" id="4212"/>
    <lineage>
        <taxon>Eukaryota</taxon>
        <taxon>Viridiplantae</taxon>
        <taxon>Streptophyta</taxon>
        <taxon>Embryophyta</taxon>
        <taxon>Tracheophyta</taxon>
        <taxon>Spermatophyta</taxon>
        <taxon>Magnoliopsida</taxon>
        <taxon>eudicotyledons</taxon>
        <taxon>Gunneridae</taxon>
        <taxon>Pentapetalae</taxon>
        <taxon>asterids</taxon>
        <taxon>campanulids</taxon>
        <taxon>Asterales</taxon>
        <taxon>Asteraceae</taxon>
        <taxon>Asteroideae</taxon>
        <taxon>Heliantheae alliance</taxon>
        <taxon>Heliantheae</taxon>
        <taxon>Ambrosia</taxon>
    </lineage>
</organism>
<dbReference type="GO" id="GO:0009506">
    <property type="term" value="C:plasmodesma"/>
    <property type="evidence" value="ECO:0007669"/>
    <property type="project" value="TreeGrafter"/>
</dbReference>
<dbReference type="PANTHER" id="PTHR27003:SF383">
    <property type="entry name" value="TYROSINE-PROTEIN KINASE, NON-RECEPTOR JAK_TYK2-RELATED"/>
    <property type="match status" value="1"/>
</dbReference>
<dbReference type="SMART" id="SM00356">
    <property type="entry name" value="ZnF_C3H1"/>
    <property type="match status" value="1"/>
</dbReference>
<evidence type="ECO:0000256" key="5">
    <source>
        <dbReference type="SAM" id="MobiDB-lite"/>
    </source>
</evidence>
<evidence type="ECO:0000256" key="4">
    <source>
        <dbReference type="PROSITE-ProRule" id="PRU00723"/>
    </source>
</evidence>
<dbReference type="PROSITE" id="PS50011">
    <property type="entry name" value="PROTEIN_KINASE_DOM"/>
    <property type="match status" value="1"/>
</dbReference>
<feature type="zinc finger region" description="C3H1-type" evidence="4">
    <location>
        <begin position="28"/>
        <end position="56"/>
    </location>
</feature>
<evidence type="ECO:0000256" key="3">
    <source>
        <dbReference type="ARBA" id="ARBA00022833"/>
    </source>
</evidence>
<dbReference type="InterPro" id="IPR000571">
    <property type="entry name" value="Znf_CCCH"/>
</dbReference>
<dbReference type="InterPro" id="IPR011009">
    <property type="entry name" value="Kinase-like_dom_sf"/>
</dbReference>
<evidence type="ECO:0000256" key="2">
    <source>
        <dbReference type="ARBA" id="ARBA00022771"/>
    </source>
</evidence>
<sequence length="418" mass="47787">MSQSDPVTDQTGLEEPGMGSGSGSYPQRPDEPDCSYYIRTGFCRFGSRCRFNHPPGRALRYPLKDILSATSNFSRENLIAECALGRVYKGQFQRTKLVVQRLDCKNGQGDKLQAEILMIKSLKHKNIVSVYGYCDENNEKIIIYKTIYGTLSQHLSDQILTWSQRLQICLGVARGLNYIHYDVIHCDINSSKIILEENWEPKIYGFELSTKYPQSWRHRLLFSRYFDTNNLTPKYDVYSFGVLLLEVICGRKPLITNDGIQEELDEIIDPNLRKQMDSQTLAHFTNIAYKCLSQQHVQRPTMDQVVKDLEEVMELHWEHADLKEQHSKAADEATSSNNLKGETVVLLRFRLSDIVFATENFAETYRIGLDNIGTVYKAELDHFDSNSSLATEGRCDGEPSKNRISVAIKRITSREGGQ</sequence>
<proteinExistence type="predicted"/>
<dbReference type="Gene3D" id="1.10.510.10">
    <property type="entry name" value="Transferase(Phosphotransferase) domain 1"/>
    <property type="match status" value="1"/>
</dbReference>
<reference evidence="8" key="1">
    <citation type="submission" date="2022-06" db="EMBL/GenBank/DDBJ databases">
        <title>Uncovering the hologenomic basis of an extraordinary plant invasion.</title>
        <authorList>
            <person name="Bieker V.C."/>
            <person name="Martin M.D."/>
            <person name="Gilbert T."/>
            <person name="Hodgins K."/>
            <person name="Battlay P."/>
            <person name="Petersen B."/>
            <person name="Wilson J."/>
        </authorList>
    </citation>
    <scope>NUCLEOTIDE SEQUENCE</scope>
    <source>
        <strain evidence="8">AA19_3_7</strain>
        <tissue evidence="8">Leaf</tissue>
    </source>
</reference>
<feature type="compositionally biased region" description="Polar residues" evidence="5">
    <location>
        <begin position="1"/>
        <end position="11"/>
    </location>
</feature>
<protein>
    <submittedName>
        <fullName evidence="8">Uncharacterized protein</fullName>
    </submittedName>
</protein>
<accession>A0AAD5CBQ2</accession>
<dbReference type="Proteomes" id="UP001206925">
    <property type="component" value="Unassembled WGS sequence"/>
</dbReference>
<feature type="domain" description="C3H1-type" evidence="7">
    <location>
        <begin position="28"/>
        <end position="56"/>
    </location>
</feature>
<keyword evidence="1 4" id="KW-0479">Metal-binding</keyword>
<dbReference type="GO" id="GO:0008270">
    <property type="term" value="F:zinc ion binding"/>
    <property type="evidence" value="ECO:0007669"/>
    <property type="project" value="UniProtKB-KW"/>
</dbReference>
<dbReference type="InterPro" id="IPR001245">
    <property type="entry name" value="Ser-Thr/Tyr_kinase_cat_dom"/>
</dbReference>
<evidence type="ECO:0000259" key="7">
    <source>
        <dbReference type="PROSITE" id="PS50103"/>
    </source>
</evidence>
<dbReference type="EMBL" id="JAMZMK010008846">
    <property type="protein sequence ID" value="KAI7738245.1"/>
    <property type="molecule type" value="Genomic_DNA"/>
</dbReference>
<gene>
    <name evidence="8" type="ORF">M8C21_009776</name>
</gene>
<dbReference type="SUPFAM" id="SSF90229">
    <property type="entry name" value="CCCH zinc finger"/>
    <property type="match status" value="1"/>
</dbReference>
<dbReference type="InterPro" id="IPR036855">
    <property type="entry name" value="Znf_CCCH_sf"/>
</dbReference>
<dbReference type="GO" id="GO:0005524">
    <property type="term" value="F:ATP binding"/>
    <property type="evidence" value="ECO:0007669"/>
    <property type="project" value="InterPro"/>
</dbReference>
<dbReference type="Gene3D" id="3.30.200.20">
    <property type="entry name" value="Phosphorylase Kinase, domain 1"/>
    <property type="match status" value="2"/>
</dbReference>
<evidence type="ECO:0000313" key="9">
    <source>
        <dbReference type="Proteomes" id="UP001206925"/>
    </source>
</evidence>
<dbReference type="AlphaFoldDB" id="A0AAD5CBQ2"/>
<evidence type="ECO:0000256" key="1">
    <source>
        <dbReference type="ARBA" id="ARBA00022723"/>
    </source>
</evidence>